<name>A0A4R9IJN4_9LEPT</name>
<feature type="domain" description="Glycosyl transferase family 1" evidence="2">
    <location>
        <begin position="252"/>
        <end position="399"/>
    </location>
</feature>
<keyword evidence="1 3" id="KW-0808">Transferase</keyword>
<dbReference type="Pfam" id="PF00534">
    <property type="entry name" value="Glycos_transf_1"/>
    <property type="match status" value="1"/>
</dbReference>
<comment type="caution">
    <text evidence="3">The sequence shown here is derived from an EMBL/GenBank/DDBJ whole genome shotgun (WGS) entry which is preliminary data.</text>
</comment>
<dbReference type="PANTHER" id="PTHR46401:SF2">
    <property type="entry name" value="GLYCOSYLTRANSFERASE WBBK-RELATED"/>
    <property type="match status" value="1"/>
</dbReference>
<dbReference type="Gene3D" id="3.40.50.2000">
    <property type="entry name" value="Glycogen Phosphorylase B"/>
    <property type="match status" value="2"/>
</dbReference>
<accession>A0A4R9IJN4</accession>
<keyword evidence="6" id="KW-1185">Reference proteome</keyword>
<dbReference type="InterPro" id="IPR001296">
    <property type="entry name" value="Glyco_trans_1"/>
</dbReference>
<dbReference type="SUPFAM" id="SSF53756">
    <property type="entry name" value="UDP-Glycosyltransferase/glycogen phosphorylase"/>
    <property type="match status" value="1"/>
</dbReference>
<evidence type="ECO:0000313" key="5">
    <source>
        <dbReference type="Proteomes" id="UP000297394"/>
    </source>
</evidence>
<evidence type="ECO:0000313" key="6">
    <source>
        <dbReference type="Proteomes" id="UP000297918"/>
    </source>
</evidence>
<reference evidence="5 6" key="2">
    <citation type="journal article" date="2019" name="PLoS Negl. Trop. Dis.">
        <title>Revisiting the worldwide diversity of Leptospira species in the environment.</title>
        <authorList>
            <person name="Vincent A.T."/>
            <person name="Schiettekatte O."/>
            <person name="Bourhy P."/>
            <person name="Veyrier F.J."/>
            <person name="Picardeau M."/>
        </authorList>
    </citation>
    <scope>NUCLEOTIDE SEQUENCE [LARGE SCALE GENOMIC DNA]</scope>
    <source>
        <strain evidence="3 5">201800280</strain>
        <strain evidence="6">201800281</strain>
    </source>
</reference>
<dbReference type="AlphaFoldDB" id="A0A4R9IJN4"/>
<organism evidence="3 5">
    <name type="scientific">Leptospira bourretii</name>
    <dbReference type="NCBI Taxonomy" id="2484962"/>
    <lineage>
        <taxon>Bacteria</taxon>
        <taxon>Pseudomonadati</taxon>
        <taxon>Spirochaetota</taxon>
        <taxon>Spirochaetia</taxon>
        <taxon>Leptospirales</taxon>
        <taxon>Leptospiraceae</taxon>
        <taxon>Leptospira</taxon>
    </lineage>
</organism>
<dbReference type="Proteomes" id="UP000297394">
    <property type="component" value="Unassembled WGS sequence"/>
</dbReference>
<evidence type="ECO:0000256" key="1">
    <source>
        <dbReference type="ARBA" id="ARBA00022679"/>
    </source>
</evidence>
<dbReference type="OrthoDB" id="9797829at2"/>
<dbReference type="PANTHER" id="PTHR46401">
    <property type="entry name" value="GLYCOSYLTRANSFERASE WBBK-RELATED"/>
    <property type="match status" value="1"/>
</dbReference>
<dbReference type="EMBL" id="RQFL01000026">
    <property type="protein sequence ID" value="TGK89650.1"/>
    <property type="molecule type" value="Genomic_DNA"/>
</dbReference>
<dbReference type="GO" id="GO:0016757">
    <property type="term" value="F:glycosyltransferase activity"/>
    <property type="evidence" value="ECO:0007669"/>
    <property type="project" value="InterPro"/>
</dbReference>
<evidence type="ECO:0000259" key="2">
    <source>
        <dbReference type="Pfam" id="PF00534"/>
    </source>
</evidence>
<evidence type="ECO:0000313" key="3">
    <source>
        <dbReference type="EMBL" id="TGK79442.1"/>
    </source>
</evidence>
<dbReference type="Proteomes" id="UP000297918">
    <property type="component" value="Unassembled WGS sequence"/>
</dbReference>
<gene>
    <name evidence="3" type="ORF">EHQ23_17705</name>
    <name evidence="4" type="ORF">EHQ26_14555</name>
</gene>
<proteinExistence type="predicted"/>
<protein>
    <submittedName>
        <fullName evidence="3">Glycosyltransferase family 1 protein</fullName>
    </submittedName>
</protein>
<sequence>MNMKIIFDISVLGWSIRDEKAKTGIFRVIENLLFQFLKDKNIELYLSAIHGNYSDVSEYIKETNLGIAPSQLIFPNKKSPKRDSIFQRLNAVEYKLDKINPSFYDRIQLFVFRFFRLFADILFGLNQYKKSIPTRFRTKEFIFHSPFLPVPAYLAYSELHTVVSIYDLIPVLYPEYFLDNNNHLIQKLVKYLNSNTNIITISNHSRNDIVKVIPDSAQRTHVSYLAANNIFTKKTFDDHMNKVLDKYKLVPDRYIVSVSTFEPRKNLGTIIEAFLNLNSSADDIQLVLIGTEGWGPSFEETKRKFGEKFNSKVRFLGFIPDNELAFIYSGGLFFVYMSLYEGFGLPPLEAMQCGLPVISSNSSSLPEVIGKAGILLDPNDKEGLKEKMESLISDSNYRKFLSTLSLEQSSQFTWEKTAKVVKDIYSQIVEVGS</sequence>
<dbReference type="EMBL" id="RQFM01000027">
    <property type="protein sequence ID" value="TGK79442.1"/>
    <property type="molecule type" value="Genomic_DNA"/>
</dbReference>
<dbReference type="CDD" id="cd03809">
    <property type="entry name" value="GT4_MtfB-like"/>
    <property type="match status" value="1"/>
</dbReference>
<dbReference type="FunFam" id="3.40.50.2000:FF:000119">
    <property type="entry name" value="Glycosyl transferase group 1"/>
    <property type="match status" value="1"/>
</dbReference>
<evidence type="ECO:0000313" key="4">
    <source>
        <dbReference type="EMBL" id="TGK89650.1"/>
    </source>
</evidence>
<reference evidence="4" key="1">
    <citation type="submission" date="2018-10" db="EMBL/GenBank/DDBJ databases">
        <authorList>
            <person name="Vincent A.T."/>
            <person name="Schiettekatte O."/>
            <person name="Bourhy P."/>
            <person name="Veyrier F.J."/>
            <person name="Picardeau M."/>
        </authorList>
    </citation>
    <scope>NUCLEOTIDE SEQUENCE</scope>
    <source>
        <strain evidence="4">201800281</strain>
    </source>
</reference>